<organism evidence="2 3">
    <name type="scientific">Sediminitomix flava</name>
    <dbReference type="NCBI Taxonomy" id="379075"/>
    <lineage>
        <taxon>Bacteria</taxon>
        <taxon>Pseudomonadati</taxon>
        <taxon>Bacteroidota</taxon>
        <taxon>Cytophagia</taxon>
        <taxon>Cytophagales</taxon>
        <taxon>Flammeovirgaceae</taxon>
        <taxon>Sediminitomix</taxon>
    </lineage>
</organism>
<dbReference type="RefSeq" id="WP_109619040.1">
    <property type="nucleotide sequence ID" value="NZ_QGDO01000003.1"/>
</dbReference>
<dbReference type="Pfam" id="PF08800">
    <property type="entry name" value="BT4734-like_N"/>
    <property type="match status" value="1"/>
</dbReference>
<comment type="caution">
    <text evidence="2">The sequence shown here is derived from an EMBL/GenBank/DDBJ whole genome shotgun (WGS) entry which is preliminary data.</text>
</comment>
<dbReference type="OrthoDB" id="9801888at2"/>
<name>A0A315Z9Q1_SEDFL</name>
<accession>A0A315Z9Q1</accession>
<feature type="domain" description="BT4734-like N-terminal" evidence="1">
    <location>
        <begin position="76"/>
        <end position="193"/>
    </location>
</feature>
<dbReference type="InterPro" id="IPR014907">
    <property type="entry name" value="BT4734-like_N"/>
</dbReference>
<reference evidence="2 3" key="1">
    <citation type="submission" date="2018-03" db="EMBL/GenBank/DDBJ databases">
        <title>Genomic Encyclopedia of Archaeal and Bacterial Type Strains, Phase II (KMG-II): from individual species to whole genera.</title>
        <authorList>
            <person name="Goeker M."/>
        </authorList>
    </citation>
    <scope>NUCLEOTIDE SEQUENCE [LARGE SCALE GENOMIC DNA]</scope>
    <source>
        <strain evidence="2 3">DSM 28229</strain>
    </source>
</reference>
<dbReference type="EMBL" id="QGDO01000003">
    <property type="protein sequence ID" value="PWJ42251.1"/>
    <property type="molecule type" value="Genomic_DNA"/>
</dbReference>
<sequence>MKLYKTDKGVIIGENGYPINWDFNPIQEGLFSYFKGGITITYPYRSITIIQLYEVISGKYHQKVTDTYRLKKDSNIKRRMDYVTFSGVFSKRSEKGIISQSGYICFDFDHVQQLDATKATLINNNDFQTVLLFKSPSGDGLKWVVEVDLNKHHQLVYFVAISNYLQQKYNLTVDKACKDLSRACFIPHDPECFIHPKFFQL</sequence>
<gene>
    <name evidence="2" type="ORF">BC781_103503</name>
</gene>
<protein>
    <submittedName>
        <fullName evidence="2">VirE-like protein</fullName>
    </submittedName>
</protein>
<evidence type="ECO:0000313" key="3">
    <source>
        <dbReference type="Proteomes" id="UP000245535"/>
    </source>
</evidence>
<evidence type="ECO:0000259" key="1">
    <source>
        <dbReference type="Pfam" id="PF08800"/>
    </source>
</evidence>
<dbReference type="Proteomes" id="UP000245535">
    <property type="component" value="Unassembled WGS sequence"/>
</dbReference>
<evidence type="ECO:0000313" key="2">
    <source>
        <dbReference type="EMBL" id="PWJ42251.1"/>
    </source>
</evidence>
<keyword evidence="3" id="KW-1185">Reference proteome</keyword>
<proteinExistence type="predicted"/>
<dbReference type="AlphaFoldDB" id="A0A315Z9Q1"/>